<dbReference type="EnsemblPlants" id="Pp3c9_19390V3.13">
    <property type="protein sequence ID" value="PAC:32913411.CDS.1"/>
    <property type="gene ID" value="Pp3c9_19390"/>
</dbReference>
<dbReference type="EnsemblPlants" id="Pp3c9_19390V3.19">
    <property type="protein sequence ID" value="PAC:32913417.CDS.1"/>
    <property type="gene ID" value="Pp3c9_19390"/>
</dbReference>
<evidence type="ECO:0000313" key="3">
    <source>
        <dbReference type="EMBL" id="PNR48446.1"/>
    </source>
</evidence>
<dbReference type="EnsemblPlants" id="Pp3c9_19390V3.11">
    <property type="protein sequence ID" value="PAC:32913409.CDS.1"/>
    <property type="gene ID" value="Pp3c9_19390"/>
</dbReference>
<evidence type="ECO:0000313" key="5">
    <source>
        <dbReference type="Proteomes" id="UP000006727"/>
    </source>
</evidence>
<dbReference type="Gramene" id="Pp3c9_19390V3.4">
    <property type="protein sequence ID" value="PAC:32913402.CDS.1"/>
    <property type="gene ID" value="Pp3c9_19390"/>
</dbReference>
<dbReference type="EnsemblPlants" id="Pp3c9_19390V3.5">
    <property type="protein sequence ID" value="PAC:32913403.CDS.1"/>
    <property type="gene ID" value="Pp3c9_19390"/>
</dbReference>
<dbReference type="Gramene" id="Pp3c9_19390V3.14">
    <property type="protein sequence ID" value="PAC:32913412.CDS.1"/>
    <property type="gene ID" value="Pp3c9_19390"/>
</dbReference>
<dbReference type="Gramene" id="Pp3c9_19390V3.6">
    <property type="protein sequence ID" value="PAC:32913404.CDS.1"/>
    <property type="gene ID" value="Pp3c9_19390"/>
</dbReference>
<dbReference type="RefSeq" id="XP_073392163.1">
    <property type="nucleotide sequence ID" value="XM_073536062.1"/>
</dbReference>
<dbReference type="EnsemblPlants" id="Pp3c9_19390V3.12">
    <property type="protein sequence ID" value="PAC:32913410.CDS.1"/>
    <property type="gene ID" value="Pp3c9_19390"/>
</dbReference>
<dbReference type="Gramene" id="Pp3c9_19390V3.13">
    <property type="protein sequence ID" value="PAC:32913411.CDS.1"/>
    <property type="gene ID" value="Pp3c9_19390"/>
</dbReference>
<dbReference type="EnsemblPlants" id="Pp3c9_19390V3.18">
    <property type="protein sequence ID" value="PAC:32913416.CDS.1"/>
    <property type="gene ID" value="Pp3c9_19390"/>
</dbReference>
<keyword evidence="2" id="KW-0812">Transmembrane</keyword>
<dbReference type="Proteomes" id="UP000006727">
    <property type="component" value="Chromosome 9"/>
</dbReference>
<dbReference type="RefSeq" id="XP_024383896.1">
    <property type="nucleotide sequence ID" value="XM_024528128.2"/>
</dbReference>
<dbReference type="EnsemblPlants" id="Pp3c9_19390V3.9">
    <property type="protein sequence ID" value="PAC:32913407.CDS.1"/>
    <property type="gene ID" value="Pp3c9_19390"/>
</dbReference>
<gene>
    <name evidence="4" type="primary">LOC112286341</name>
    <name evidence="3" type="ORF">PHYPA_012922</name>
</gene>
<dbReference type="EnsemblPlants" id="Pp3c9_19390V3.10">
    <property type="protein sequence ID" value="PAC:32913408.CDS.1"/>
    <property type="gene ID" value="Pp3c9_19390"/>
</dbReference>
<dbReference type="Gramene" id="Pp3c9_19390V3.9">
    <property type="protein sequence ID" value="PAC:32913407.CDS.1"/>
    <property type="gene ID" value="Pp3c9_19390"/>
</dbReference>
<dbReference type="Gramene" id="Pp3c9_19390V3.10">
    <property type="protein sequence ID" value="PAC:32913408.CDS.1"/>
    <property type="gene ID" value="Pp3c9_19390"/>
</dbReference>
<dbReference type="EnsemblPlants" id="Pp3c9_19390V3.14">
    <property type="protein sequence ID" value="PAC:32913412.CDS.1"/>
    <property type="gene ID" value="Pp3c9_19390"/>
</dbReference>
<accession>A0A2K1K3T6</accession>
<name>A0A2K1K3T6_PHYPA</name>
<dbReference type="EnsemblPlants" id="Pp3c9_19390V3.3">
    <property type="protein sequence ID" value="PAC:32913401.CDS.1"/>
    <property type="gene ID" value="Pp3c9_19390"/>
</dbReference>
<dbReference type="Gramene" id="Pp3c9_19390V3.1">
    <property type="protein sequence ID" value="PAC:32913399.CDS.1"/>
    <property type="gene ID" value="Pp3c9_19390"/>
</dbReference>
<dbReference type="EnsemblPlants" id="Pp3c9_19390V3.1">
    <property type="protein sequence ID" value="PAC:32913399.CDS.1"/>
    <property type="gene ID" value="Pp3c9_19390"/>
</dbReference>
<feature type="transmembrane region" description="Helical" evidence="2">
    <location>
        <begin position="24"/>
        <end position="50"/>
    </location>
</feature>
<keyword evidence="5" id="KW-1185">Reference proteome</keyword>
<dbReference type="GeneID" id="112286341"/>
<dbReference type="Gramene" id="Pp3c9_19390V3.2">
    <property type="protein sequence ID" value="PAC:32913400.CDS.1"/>
    <property type="gene ID" value="Pp3c9_19390"/>
</dbReference>
<dbReference type="AlphaFoldDB" id="A0A2K1K3T6"/>
<dbReference type="OrthoDB" id="770444at2759"/>
<protein>
    <submittedName>
        <fullName evidence="3 4">Uncharacterized protein</fullName>
    </submittedName>
</protein>
<evidence type="ECO:0000313" key="4">
    <source>
        <dbReference type="EnsemblPlants" id="PAC:32913399.CDS.1"/>
    </source>
</evidence>
<dbReference type="Gramene" id="Pp3c9_19390V3.17">
    <property type="protein sequence ID" value="PAC:32913415.CDS.1"/>
    <property type="gene ID" value="Pp3c9_19390"/>
</dbReference>
<dbReference type="EnsemblPlants" id="Pp3c9_19390V3.2">
    <property type="protein sequence ID" value="PAC:32913400.CDS.1"/>
    <property type="gene ID" value="Pp3c9_19390"/>
</dbReference>
<dbReference type="EnsemblPlants" id="Pp3c9_19390V3.7">
    <property type="protein sequence ID" value="PAC:32913405.CDS.1"/>
    <property type="gene ID" value="Pp3c9_19390"/>
</dbReference>
<sequence length="163" mass="17774">MSGCHARYGSNSKDNCSPNHSTSILYFVSTISAMVALGCVTVIFFCCIYYKRRRITERLRNARSRAQQTGSDPVMYVWPGTARETLGTGSGSADGARDTQATSNPGGNVSKEIVAGVEPVSCVIMAGEDRPTHLARPLPREEFIDVFLGDKLDGLERGKRREP</sequence>
<reference evidence="3 5" key="2">
    <citation type="journal article" date="2018" name="Plant J.">
        <title>The Physcomitrella patens chromosome-scale assembly reveals moss genome structure and evolution.</title>
        <authorList>
            <person name="Lang D."/>
            <person name="Ullrich K.K."/>
            <person name="Murat F."/>
            <person name="Fuchs J."/>
            <person name="Jenkins J."/>
            <person name="Haas F.B."/>
            <person name="Piednoel M."/>
            <person name="Gundlach H."/>
            <person name="Van Bel M."/>
            <person name="Meyberg R."/>
            <person name="Vives C."/>
            <person name="Morata J."/>
            <person name="Symeonidi A."/>
            <person name="Hiss M."/>
            <person name="Muchero W."/>
            <person name="Kamisugi Y."/>
            <person name="Saleh O."/>
            <person name="Blanc G."/>
            <person name="Decker E.L."/>
            <person name="van Gessel N."/>
            <person name="Grimwood J."/>
            <person name="Hayes R.D."/>
            <person name="Graham S.W."/>
            <person name="Gunter L.E."/>
            <person name="McDaniel S.F."/>
            <person name="Hoernstein S.N.W."/>
            <person name="Larsson A."/>
            <person name="Li F.W."/>
            <person name="Perroud P.F."/>
            <person name="Phillips J."/>
            <person name="Ranjan P."/>
            <person name="Rokshar D.S."/>
            <person name="Rothfels C.J."/>
            <person name="Schneider L."/>
            <person name="Shu S."/>
            <person name="Stevenson D.W."/>
            <person name="Thummler F."/>
            <person name="Tillich M."/>
            <person name="Villarreal Aguilar J.C."/>
            <person name="Widiez T."/>
            <person name="Wong G.K."/>
            <person name="Wymore A."/>
            <person name="Zhang Y."/>
            <person name="Zimmer A.D."/>
            <person name="Quatrano R.S."/>
            <person name="Mayer K.F.X."/>
            <person name="Goodstein D."/>
            <person name="Casacuberta J.M."/>
            <person name="Vandepoele K."/>
            <person name="Reski R."/>
            <person name="Cuming A.C."/>
            <person name="Tuskan G.A."/>
            <person name="Maumus F."/>
            <person name="Salse J."/>
            <person name="Schmutz J."/>
            <person name="Rensing S.A."/>
        </authorList>
    </citation>
    <scope>NUCLEOTIDE SEQUENCE [LARGE SCALE GENOMIC DNA]</scope>
    <source>
        <strain evidence="4 5">cv. Gransden 2004</strain>
    </source>
</reference>
<dbReference type="Gramene" id="Pp3c9_19390V3.5">
    <property type="protein sequence ID" value="PAC:32913403.CDS.1"/>
    <property type="gene ID" value="Pp3c9_19390"/>
</dbReference>
<reference evidence="4" key="3">
    <citation type="submission" date="2020-12" db="UniProtKB">
        <authorList>
            <consortium name="EnsemblPlants"/>
        </authorList>
    </citation>
    <scope>IDENTIFICATION</scope>
</reference>
<reference evidence="3 5" key="1">
    <citation type="journal article" date="2008" name="Science">
        <title>The Physcomitrella genome reveals evolutionary insights into the conquest of land by plants.</title>
        <authorList>
            <person name="Rensing S."/>
            <person name="Lang D."/>
            <person name="Zimmer A."/>
            <person name="Terry A."/>
            <person name="Salamov A."/>
            <person name="Shapiro H."/>
            <person name="Nishiyama T."/>
            <person name="Perroud P.-F."/>
            <person name="Lindquist E."/>
            <person name="Kamisugi Y."/>
            <person name="Tanahashi T."/>
            <person name="Sakakibara K."/>
            <person name="Fujita T."/>
            <person name="Oishi K."/>
            <person name="Shin-I T."/>
            <person name="Kuroki Y."/>
            <person name="Toyoda A."/>
            <person name="Suzuki Y."/>
            <person name="Hashimoto A."/>
            <person name="Yamaguchi K."/>
            <person name="Sugano A."/>
            <person name="Kohara Y."/>
            <person name="Fujiyama A."/>
            <person name="Anterola A."/>
            <person name="Aoki S."/>
            <person name="Ashton N."/>
            <person name="Barbazuk W.B."/>
            <person name="Barker E."/>
            <person name="Bennetzen J."/>
            <person name="Bezanilla M."/>
            <person name="Blankenship R."/>
            <person name="Cho S.H."/>
            <person name="Dutcher S."/>
            <person name="Estelle M."/>
            <person name="Fawcett J.A."/>
            <person name="Gundlach H."/>
            <person name="Hanada K."/>
            <person name="Heyl A."/>
            <person name="Hicks K.A."/>
            <person name="Hugh J."/>
            <person name="Lohr M."/>
            <person name="Mayer K."/>
            <person name="Melkozernov A."/>
            <person name="Murata T."/>
            <person name="Nelson D."/>
            <person name="Pils B."/>
            <person name="Prigge M."/>
            <person name="Reiss B."/>
            <person name="Renner T."/>
            <person name="Rombauts S."/>
            <person name="Rushton P."/>
            <person name="Sanderfoot A."/>
            <person name="Schween G."/>
            <person name="Shiu S.-H."/>
            <person name="Stueber K."/>
            <person name="Theodoulou F.L."/>
            <person name="Tu H."/>
            <person name="Van de Peer Y."/>
            <person name="Verrier P.J."/>
            <person name="Waters E."/>
            <person name="Wood A."/>
            <person name="Yang L."/>
            <person name="Cove D."/>
            <person name="Cuming A."/>
            <person name="Hasebe M."/>
            <person name="Lucas S."/>
            <person name="Mishler D.B."/>
            <person name="Reski R."/>
            <person name="Grigoriev I."/>
            <person name="Quatrano R.S."/>
            <person name="Boore J.L."/>
        </authorList>
    </citation>
    <scope>NUCLEOTIDE SEQUENCE [LARGE SCALE GENOMIC DNA]</scope>
    <source>
        <strain evidence="4 5">cv. Gransden 2004</strain>
    </source>
</reference>
<dbReference type="PaxDb" id="3218-PP1S89_74V6.1"/>
<dbReference type="EnsemblPlants" id="Pp3c9_19390V3.16">
    <property type="protein sequence ID" value="PAC:32913414.CDS.1"/>
    <property type="gene ID" value="Pp3c9_19390"/>
</dbReference>
<dbReference type="EnsemblPlants" id="Pp3c9_19390V3.6">
    <property type="protein sequence ID" value="PAC:32913404.CDS.1"/>
    <property type="gene ID" value="Pp3c9_19390"/>
</dbReference>
<proteinExistence type="predicted"/>
<evidence type="ECO:0000256" key="1">
    <source>
        <dbReference type="SAM" id="MobiDB-lite"/>
    </source>
</evidence>
<dbReference type="EnsemblPlants" id="Pp3c9_19390V3.4">
    <property type="protein sequence ID" value="PAC:32913402.CDS.1"/>
    <property type="gene ID" value="Pp3c9_19390"/>
</dbReference>
<dbReference type="Gramene" id="Pp3c9_19390V3.8">
    <property type="protein sequence ID" value="PAC:32913406.CDS.1"/>
    <property type="gene ID" value="Pp3c9_19390"/>
</dbReference>
<dbReference type="RefSeq" id="XP_073392162.1">
    <property type="nucleotide sequence ID" value="XM_073536061.1"/>
</dbReference>
<feature type="region of interest" description="Disordered" evidence="1">
    <location>
        <begin position="87"/>
        <end position="109"/>
    </location>
</feature>
<dbReference type="RefSeq" id="XP_073392164.1">
    <property type="nucleotide sequence ID" value="XM_073536063.1"/>
</dbReference>
<dbReference type="Gramene" id="Pp3c9_19390V3.7">
    <property type="protein sequence ID" value="PAC:32913405.CDS.1"/>
    <property type="gene ID" value="Pp3c9_19390"/>
</dbReference>
<dbReference type="Gramene" id="Pp3c9_19390V3.19">
    <property type="protein sequence ID" value="PAC:32913417.CDS.1"/>
    <property type="gene ID" value="Pp3c9_19390"/>
</dbReference>
<keyword evidence="2" id="KW-1133">Transmembrane helix</keyword>
<dbReference type="EnsemblPlants" id="Pp3c9_19390V3.17">
    <property type="protein sequence ID" value="PAC:32913415.CDS.1"/>
    <property type="gene ID" value="Pp3c9_19390"/>
</dbReference>
<dbReference type="Gramene" id="Pp3c9_19390V3.18">
    <property type="protein sequence ID" value="PAC:32913416.CDS.1"/>
    <property type="gene ID" value="Pp3c9_19390"/>
</dbReference>
<dbReference type="EnsemblPlants" id="Pp3c9_19390V3.15">
    <property type="protein sequence ID" value="PAC:32913413.CDS.1"/>
    <property type="gene ID" value="Pp3c9_19390"/>
</dbReference>
<dbReference type="EnsemblPlants" id="Pp3c9_19390V3.8">
    <property type="protein sequence ID" value="PAC:32913406.CDS.1"/>
    <property type="gene ID" value="Pp3c9_19390"/>
</dbReference>
<dbReference type="Gramene" id="Pp3c9_19390V3.15">
    <property type="protein sequence ID" value="PAC:32913413.CDS.1"/>
    <property type="gene ID" value="Pp3c9_19390"/>
</dbReference>
<dbReference type="Gramene" id="Pp3c9_19390V3.11">
    <property type="protein sequence ID" value="PAC:32913409.CDS.1"/>
    <property type="gene ID" value="Pp3c9_19390"/>
</dbReference>
<dbReference type="Gramene" id="Pp3c9_19390V3.3">
    <property type="protein sequence ID" value="PAC:32913401.CDS.1"/>
    <property type="gene ID" value="Pp3c9_19390"/>
</dbReference>
<evidence type="ECO:0000256" key="2">
    <source>
        <dbReference type="SAM" id="Phobius"/>
    </source>
</evidence>
<dbReference type="Gramene" id="Pp3c9_19390V3.12">
    <property type="protein sequence ID" value="PAC:32913410.CDS.1"/>
    <property type="gene ID" value="Pp3c9_19390"/>
</dbReference>
<keyword evidence="2" id="KW-0472">Membrane</keyword>
<dbReference type="EMBL" id="ABEU02000009">
    <property type="protein sequence ID" value="PNR48446.1"/>
    <property type="molecule type" value="Genomic_DNA"/>
</dbReference>
<organism evidence="3">
    <name type="scientific">Physcomitrium patens</name>
    <name type="common">Spreading-leaved earth moss</name>
    <name type="synonym">Physcomitrella patens</name>
    <dbReference type="NCBI Taxonomy" id="3218"/>
    <lineage>
        <taxon>Eukaryota</taxon>
        <taxon>Viridiplantae</taxon>
        <taxon>Streptophyta</taxon>
        <taxon>Embryophyta</taxon>
        <taxon>Bryophyta</taxon>
        <taxon>Bryophytina</taxon>
        <taxon>Bryopsida</taxon>
        <taxon>Funariidae</taxon>
        <taxon>Funariales</taxon>
        <taxon>Funariaceae</taxon>
        <taxon>Physcomitrium</taxon>
    </lineage>
</organism>
<dbReference type="RefSeq" id="XP_073392161.1">
    <property type="nucleotide sequence ID" value="XM_073536060.1"/>
</dbReference>
<dbReference type="Gramene" id="Pp3c9_19390V3.16">
    <property type="protein sequence ID" value="PAC:32913414.CDS.1"/>
    <property type="gene ID" value="Pp3c9_19390"/>
</dbReference>
<dbReference type="RefSeq" id="XP_073392160.1">
    <property type="nucleotide sequence ID" value="XM_073536059.1"/>
</dbReference>